<dbReference type="GO" id="GO:0071480">
    <property type="term" value="P:cellular response to gamma radiation"/>
    <property type="evidence" value="ECO:0007669"/>
    <property type="project" value="InterPro"/>
</dbReference>
<keyword evidence="1" id="KW-1133">Transmembrane helix</keyword>
<reference evidence="3" key="1">
    <citation type="journal article" date="2023" name="Science">
        <title>Genome structures resolve the early diversification of teleost fishes.</title>
        <authorList>
            <person name="Parey E."/>
            <person name="Louis A."/>
            <person name="Montfort J."/>
            <person name="Bouchez O."/>
            <person name="Roques C."/>
            <person name="Iampietro C."/>
            <person name="Lluch J."/>
            <person name="Castinel A."/>
            <person name="Donnadieu C."/>
            <person name="Desvignes T."/>
            <person name="Floi Bucao C."/>
            <person name="Jouanno E."/>
            <person name="Wen M."/>
            <person name="Mejri S."/>
            <person name="Dirks R."/>
            <person name="Jansen H."/>
            <person name="Henkel C."/>
            <person name="Chen W.J."/>
            <person name="Zahm M."/>
            <person name="Cabau C."/>
            <person name="Klopp C."/>
            <person name="Thompson A.W."/>
            <person name="Robinson-Rechavi M."/>
            <person name="Braasch I."/>
            <person name="Lecointre G."/>
            <person name="Bobe J."/>
            <person name="Postlethwait J.H."/>
            <person name="Berthelot C."/>
            <person name="Roest Crollius H."/>
            <person name="Guiguen Y."/>
        </authorList>
    </citation>
    <scope>NUCLEOTIDE SEQUENCE</scope>
    <source>
        <strain evidence="3">WJC10195</strain>
    </source>
</reference>
<protein>
    <recommendedName>
        <fullName evidence="5">Transmembrane protein 109</fullName>
    </recommendedName>
</protein>
<dbReference type="OrthoDB" id="8948833at2759"/>
<sequence length="256" mass="27815">MFLYENRIQIASSKKYIGLLGLLLVLLSALGPGCSGEYLGPDESRRSAAGVSTGLFSEWREEAHRHLISVVGTHTVETTVENSKLYLGALFGQERVETMAECMQVAVRFLSEGVASGLNVIAAYVTEILRATGIDVSLPFPHFTSEGVASVTQWALLALIGYCVLSVTLRLVVSVLRRVFWLLKLCTALALFALIVSDTKASTDTTTLRLAALVLACALLGLATSRVRPEETGCLGSRLRDLEGRLKEVEQRKKEV</sequence>
<evidence type="ECO:0000313" key="3">
    <source>
        <dbReference type="EMBL" id="KAJ8382380.1"/>
    </source>
</evidence>
<dbReference type="PANTHER" id="PTHR14550:SF2">
    <property type="entry name" value="TRANSMEMBRANE PROTEIN 109"/>
    <property type="match status" value="1"/>
</dbReference>
<dbReference type="Proteomes" id="UP001152622">
    <property type="component" value="Chromosome 1"/>
</dbReference>
<keyword evidence="1" id="KW-0472">Membrane</keyword>
<feature type="transmembrane region" description="Helical" evidence="1">
    <location>
        <begin position="208"/>
        <end position="225"/>
    </location>
</feature>
<evidence type="ECO:0000256" key="1">
    <source>
        <dbReference type="SAM" id="Phobius"/>
    </source>
</evidence>
<feature type="chain" id="PRO_5040515229" description="Transmembrane protein 109" evidence="2">
    <location>
        <begin position="37"/>
        <end position="256"/>
    </location>
</feature>
<organism evidence="3 4">
    <name type="scientific">Synaphobranchus kaupii</name>
    <name type="common">Kaup's arrowtooth eel</name>
    <dbReference type="NCBI Taxonomy" id="118154"/>
    <lineage>
        <taxon>Eukaryota</taxon>
        <taxon>Metazoa</taxon>
        <taxon>Chordata</taxon>
        <taxon>Craniata</taxon>
        <taxon>Vertebrata</taxon>
        <taxon>Euteleostomi</taxon>
        <taxon>Actinopterygii</taxon>
        <taxon>Neopterygii</taxon>
        <taxon>Teleostei</taxon>
        <taxon>Anguilliformes</taxon>
        <taxon>Synaphobranchidae</taxon>
        <taxon>Synaphobranchus</taxon>
    </lineage>
</organism>
<dbReference type="Pfam" id="PF14965">
    <property type="entry name" value="BRI3BP"/>
    <property type="match status" value="1"/>
</dbReference>
<feature type="signal peptide" evidence="2">
    <location>
        <begin position="1"/>
        <end position="36"/>
    </location>
</feature>
<feature type="transmembrane region" description="Helical" evidence="1">
    <location>
        <begin position="179"/>
        <end position="196"/>
    </location>
</feature>
<dbReference type="EMBL" id="JAINUF010000001">
    <property type="protein sequence ID" value="KAJ8382380.1"/>
    <property type="molecule type" value="Genomic_DNA"/>
</dbReference>
<keyword evidence="4" id="KW-1185">Reference proteome</keyword>
<evidence type="ECO:0000313" key="4">
    <source>
        <dbReference type="Proteomes" id="UP001152622"/>
    </source>
</evidence>
<accession>A0A9Q1JF61</accession>
<comment type="caution">
    <text evidence="3">The sequence shown here is derived from an EMBL/GenBank/DDBJ whole genome shotgun (WGS) entry which is preliminary data.</text>
</comment>
<feature type="transmembrane region" description="Helical" evidence="1">
    <location>
        <begin position="154"/>
        <end position="172"/>
    </location>
</feature>
<keyword evidence="2" id="KW-0732">Signal</keyword>
<evidence type="ECO:0000256" key="2">
    <source>
        <dbReference type="SAM" id="SignalP"/>
    </source>
</evidence>
<dbReference type="GO" id="GO:0042771">
    <property type="term" value="P:intrinsic apoptotic signaling pathway in response to DNA damage by p53 class mediator"/>
    <property type="evidence" value="ECO:0007669"/>
    <property type="project" value="TreeGrafter"/>
</dbReference>
<gene>
    <name evidence="3" type="ORF">SKAU_G00031580</name>
</gene>
<proteinExistence type="predicted"/>
<dbReference type="PANTHER" id="PTHR14550">
    <property type="entry name" value="TRANSMEMBRANE PROTEIN 109"/>
    <property type="match status" value="1"/>
</dbReference>
<dbReference type="InterPro" id="IPR039492">
    <property type="entry name" value="TMEM109"/>
</dbReference>
<dbReference type="AlphaFoldDB" id="A0A9Q1JF61"/>
<evidence type="ECO:0008006" key="5">
    <source>
        <dbReference type="Google" id="ProtNLM"/>
    </source>
</evidence>
<keyword evidence="1" id="KW-0812">Transmembrane</keyword>
<name>A0A9Q1JF61_SYNKA</name>